<organism evidence="2 3">
    <name type="scientific">Pseudogemmobacter faecipullorum</name>
    <dbReference type="NCBI Taxonomy" id="2755041"/>
    <lineage>
        <taxon>Bacteria</taxon>
        <taxon>Pseudomonadati</taxon>
        <taxon>Pseudomonadota</taxon>
        <taxon>Alphaproteobacteria</taxon>
        <taxon>Rhodobacterales</taxon>
        <taxon>Paracoccaceae</taxon>
        <taxon>Pseudogemmobacter</taxon>
    </lineage>
</organism>
<keyword evidence="3" id="KW-1185">Reference proteome</keyword>
<keyword evidence="1" id="KW-0472">Membrane</keyword>
<keyword evidence="1" id="KW-0812">Transmembrane</keyword>
<dbReference type="RefSeq" id="WP_226936797.1">
    <property type="nucleotide sequence ID" value="NZ_JACDXX010000015.1"/>
</dbReference>
<evidence type="ECO:0008006" key="4">
    <source>
        <dbReference type="Google" id="ProtNLM"/>
    </source>
</evidence>
<reference evidence="2 3" key="1">
    <citation type="submission" date="2020-07" db="EMBL/GenBank/DDBJ databases">
        <title>Pseudogemmobacter sp. nov., isolated from poultry manure in Taiwan.</title>
        <authorList>
            <person name="Lin S.-Y."/>
            <person name="Tang Y.-S."/>
            <person name="Young C.-C."/>
        </authorList>
    </citation>
    <scope>NUCLEOTIDE SEQUENCE [LARGE SCALE GENOMIC DNA]</scope>
    <source>
        <strain evidence="2 3">CC-YST710</strain>
    </source>
</reference>
<accession>A0ABS8CPM2</accession>
<evidence type="ECO:0000256" key="1">
    <source>
        <dbReference type="SAM" id="Phobius"/>
    </source>
</evidence>
<dbReference type="Proteomes" id="UP001198571">
    <property type="component" value="Unassembled WGS sequence"/>
</dbReference>
<keyword evidence="1" id="KW-1133">Transmembrane helix</keyword>
<evidence type="ECO:0000313" key="2">
    <source>
        <dbReference type="EMBL" id="MCB5411324.1"/>
    </source>
</evidence>
<feature type="transmembrane region" description="Helical" evidence="1">
    <location>
        <begin position="120"/>
        <end position="143"/>
    </location>
</feature>
<evidence type="ECO:0000313" key="3">
    <source>
        <dbReference type="Proteomes" id="UP001198571"/>
    </source>
</evidence>
<proteinExistence type="predicted"/>
<feature type="transmembrane region" description="Helical" evidence="1">
    <location>
        <begin position="86"/>
        <end position="108"/>
    </location>
</feature>
<gene>
    <name evidence="2" type="ORF">H0485_15135</name>
</gene>
<protein>
    <recommendedName>
        <fullName evidence="4">Tip attachment protein J domain-containing protein</fullName>
    </recommendedName>
</protein>
<sequence>MILAVYRDTFSFSPQVVRLPEGETLQVMRSRMPSLPDEFDEYGVICINGHPVPRDLWGMLRPKPQAVTEITFHLPAQGGGGDGKNIFATIASIALTVVSGGIAGGTLLGGLTGASVAGGATVASLALAAGVSLAGSLLISALVPPPSIETAKGRAVQNPGAASADGNLLEPNGPIPRVVGERKVYPPLAAEPFTYFSGPDEVVEAAYILAGPHRIRDIRLGAASVSGVPDIDFEVREGWPGEIPIGLIRRQSRTEPLQAELRGHIVSDEDGRTISTVTGDTATAAPQVQIVATRDAPDEHQLQVIFSQGLHRNGSETALLRVPLRLRLRAIGGSWVSLPELHFQGATLRQLRATIRLVWTKDAAATPSASGSEGWVEARKAAPGQAVAPASQAFAADPYFGTSGPDYMDAANLEATGVQHVELDRYTATILLDEAVFPRGRYEIEAQRGASFLAANYSPAAYTCSGTVWNFWGWQGTPGIIVMSRDQVLDTLYILRSVSIWNEPPLPSRDLAVIAVRARNRAVDRASCVAGGWVRDWDGTGWNDWKVTDNPAPHLRDIWAGSENLDAVPQDLIDDQALAQWRLHCISKGYTCNALIEDQSIDDAARIVASCGYAKPIMSDIWSVSVDRDRSSEAPVQLFTPRNMRNFQYTKAFARVPEGFRVNFRDASRDYDAHQISVFRPGSSDDSGRMEQITLEGIVHEADAIKRAEYDQNQAQLRSTFYSWEAAAESILCRRGDLIAVQHDMLTEWSGAGRIVAIITNSAGDIVEIQLDTPVEVAEYPFLDQVPNLAEEPNLALLGRRSGVAIRHGGSVAVHPASGGSGSSVEFSPPIDPDDIGIGDLVAVGAIGKETLRLMVFGVTPRPNFEATITAVDEAPELWQ</sequence>
<name>A0ABS8CPM2_9RHOB</name>
<comment type="caution">
    <text evidence="2">The sequence shown here is derived from an EMBL/GenBank/DDBJ whole genome shotgun (WGS) entry which is preliminary data.</text>
</comment>
<dbReference type="EMBL" id="JACDXX010000015">
    <property type="protein sequence ID" value="MCB5411324.1"/>
    <property type="molecule type" value="Genomic_DNA"/>
</dbReference>